<comment type="caution">
    <text evidence="1">The sequence shown here is derived from an EMBL/GenBank/DDBJ whole genome shotgun (WGS) entry which is preliminary data.</text>
</comment>
<proteinExistence type="predicted"/>
<gene>
    <name evidence="1" type="primary">VvCHDh000004_262</name>
    <name evidence="1" type="ORF">CK203_094799</name>
</gene>
<reference evidence="1 2" key="1">
    <citation type="journal article" date="2018" name="PLoS Genet.">
        <title>Population sequencing reveals clonal diversity and ancestral inbreeding in the grapevine cultivar Chardonnay.</title>
        <authorList>
            <person name="Roach M.J."/>
            <person name="Johnson D.L."/>
            <person name="Bohlmann J."/>
            <person name="van Vuuren H.J."/>
            <person name="Jones S.J."/>
            <person name="Pretorius I.S."/>
            <person name="Schmidt S.A."/>
            <person name="Borneman A.R."/>
        </authorList>
    </citation>
    <scope>NUCLEOTIDE SEQUENCE [LARGE SCALE GENOMIC DNA]</scope>
    <source>
        <strain evidence="2">cv. Chardonnay</strain>
        <tissue evidence="1">Leaf</tissue>
    </source>
</reference>
<accession>A0A438CZB6</accession>
<protein>
    <submittedName>
        <fullName evidence="1">Putative ribonuclease H protein</fullName>
    </submittedName>
</protein>
<dbReference type="PANTHER" id="PTHR36617:SF16">
    <property type="entry name" value="OS04G0516500 PROTEIN"/>
    <property type="match status" value="1"/>
</dbReference>
<evidence type="ECO:0000313" key="2">
    <source>
        <dbReference type="Proteomes" id="UP000288805"/>
    </source>
</evidence>
<evidence type="ECO:0000313" key="1">
    <source>
        <dbReference type="EMBL" id="RVW28570.1"/>
    </source>
</evidence>
<dbReference type="EMBL" id="QGNW01001885">
    <property type="protein sequence ID" value="RVW28570.1"/>
    <property type="molecule type" value="Genomic_DNA"/>
</dbReference>
<sequence length="429" mass="50350">MRLERIQRDFLWGSGVLERKLYLVYWSIICSNKKKKKEKGGLGVRNLVLLAKALLCKWSWRFVVEREALWRQVICGKYGEEEGGRWSCEVRGSFGVGLWKAIKRDWDAMGINKVYFVGNGRRVRFWKDRWCGDNPLCTSFPSLFAISLSKEVWVEDVWSHSGGGVWVPRFSRRLNDWEVFNVERLLLRLQGRRVCSDVEDQVVWTTSQDGRFFVKSFYKALELERQGDFLARVIWNSWMLSWRKSLLITFSCIVSWQGAYGTCFLCLGCRGCFHPQLERRYWGGLGLVWERRGRKCGYQPPYAFWIVWKERNNRAFENEGHLVQGYIDQSCIWGLRHWDSSSLFLGSIDHDALWEDGMEKINRNPKQRTQFIVASHSCKVYCIGFVQFPHAFDPSDIDVLHLCPSSWTPLNNCFAVLIGLIRPKRMEIC</sequence>
<dbReference type="Proteomes" id="UP000288805">
    <property type="component" value="Unassembled WGS sequence"/>
</dbReference>
<name>A0A438CZB6_VITVI</name>
<dbReference type="AlphaFoldDB" id="A0A438CZB6"/>
<organism evidence="1 2">
    <name type="scientific">Vitis vinifera</name>
    <name type="common">Grape</name>
    <dbReference type="NCBI Taxonomy" id="29760"/>
    <lineage>
        <taxon>Eukaryota</taxon>
        <taxon>Viridiplantae</taxon>
        <taxon>Streptophyta</taxon>
        <taxon>Embryophyta</taxon>
        <taxon>Tracheophyta</taxon>
        <taxon>Spermatophyta</taxon>
        <taxon>Magnoliopsida</taxon>
        <taxon>eudicotyledons</taxon>
        <taxon>Gunneridae</taxon>
        <taxon>Pentapetalae</taxon>
        <taxon>rosids</taxon>
        <taxon>Vitales</taxon>
        <taxon>Vitaceae</taxon>
        <taxon>Viteae</taxon>
        <taxon>Vitis</taxon>
    </lineage>
</organism>
<dbReference type="PANTHER" id="PTHR36617">
    <property type="entry name" value="PROTEIN, PUTATIVE-RELATED"/>
    <property type="match status" value="1"/>
</dbReference>